<gene>
    <name evidence="2" type="ORF">AVW11_23190</name>
</gene>
<dbReference type="Gene3D" id="2.60.120.200">
    <property type="match status" value="1"/>
</dbReference>
<dbReference type="SUPFAM" id="SSF49899">
    <property type="entry name" value="Concanavalin A-like lectins/glucanases"/>
    <property type="match status" value="1"/>
</dbReference>
<keyword evidence="3" id="KW-1185">Reference proteome</keyword>
<dbReference type="InterPro" id="IPR000757">
    <property type="entry name" value="Beta-glucanase-like"/>
</dbReference>
<comment type="caution">
    <text evidence="2">The sequence shown here is derived from an EMBL/GenBank/DDBJ whole genome shotgun (WGS) entry which is preliminary data.</text>
</comment>
<evidence type="ECO:0000259" key="1">
    <source>
        <dbReference type="PROSITE" id="PS51762"/>
    </source>
</evidence>
<reference evidence="2 3" key="1">
    <citation type="submission" date="2016-01" db="EMBL/GenBank/DDBJ databases">
        <title>Streptomyces amritsarensis strain MTCC 11845 genome sequencing and assembly.</title>
        <authorList>
            <person name="Sharma D."/>
            <person name="Nair G.R."/>
            <person name="Kaur G."/>
            <person name="Manhas R.K."/>
            <person name="Mayilraj S."/>
        </authorList>
    </citation>
    <scope>NUCLEOTIDE SEQUENCE [LARGE SCALE GENOMIC DNA]</scope>
    <source>
        <strain evidence="2 3">MTCC 11845</strain>
    </source>
</reference>
<evidence type="ECO:0000313" key="2">
    <source>
        <dbReference type="EMBL" id="OLZ62389.1"/>
    </source>
</evidence>
<protein>
    <submittedName>
        <fullName evidence="2">Beta-glucanase</fullName>
    </submittedName>
</protein>
<accession>A0ABX3G1A3</accession>
<sequence length="258" mass="28961">MLQGLAFSGRSDVLTQILDRLRRLLGRPTSTHPERDGVSPASARAPVFTADFGSTRQWVAGRSWAYPNGGPTNPGDNKLDYLVPDPSYSRTGTFRAVRRPDGKWNTGLLTTEGSEEGFMVRTGDILESRVRLPSELGAWPAIWTWLDGDNEIDVFEYHPDNPDLLELSNHVRGGSRYHRDPAVGHGRWVDLKVEFGSRSVVWWVNGKQVFADRRGVGRRWRAYLIVNLSVCAGRYHPAPEAGVSEMAYEVAYLRVIRP</sequence>
<dbReference type="EMBL" id="MQUR01000059">
    <property type="protein sequence ID" value="OLZ62389.1"/>
    <property type="molecule type" value="Genomic_DNA"/>
</dbReference>
<organism evidence="2 3">
    <name type="scientific">Streptomyces amritsarensis</name>
    <dbReference type="NCBI Taxonomy" id="681158"/>
    <lineage>
        <taxon>Bacteria</taxon>
        <taxon>Bacillati</taxon>
        <taxon>Actinomycetota</taxon>
        <taxon>Actinomycetes</taxon>
        <taxon>Kitasatosporales</taxon>
        <taxon>Streptomycetaceae</taxon>
        <taxon>Streptomyces</taxon>
    </lineage>
</organism>
<dbReference type="PROSITE" id="PS51762">
    <property type="entry name" value="GH16_2"/>
    <property type="match status" value="1"/>
</dbReference>
<feature type="domain" description="GH16" evidence="1">
    <location>
        <begin position="33"/>
        <end position="258"/>
    </location>
</feature>
<evidence type="ECO:0000313" key="3">
    <source>
        <dbReference type="Proteomes" id="UP000187151"/>
    </source>
</evidence>
<dbReference type="Proteomes" id="UP000187151">
    <property type="component" value="Unassembled WGS sequence"/>
</dbReference>
<name>A0ABX3G1A3_9ACTN</name>
<dbReference type="InterPro" id="IPR013320">
    <property type="entry name" value="ConA-like_dom_sf"/>
</dbReference>
<proteinExistence type="predicted"/>